<evidence type="ECO:0000313" key="5">
    <source>
        <dbReference type="EMBL" id="MBB4703939.1"/>
    </source>
</evidence>
<dbReference type="AlphaFoldDB" id="A0A7W7DCC0"/>
<dbReference type="GO" id="GO:0043565">
    <property type="term" value="F:sequence-specific DNA binding"/>
    <property type="evidence" value="ECO:0007669"/>
    <property type="project" value="InterPro"/>
</dbReference>
<dbReference type="InterPro" id="IPR052158">
    <property type="entry name" value="INH-QAR"/>
</dbReference>
<dbReference type="CDD" id="cd03137">
    <property type="entry name" value="GATase1_AraC_1"/>
    <property type="match status" value="1"/>
</dbReference>
<gene>
    <name evidence="5" type="ORF">BJ982_005483</name>
</gene>
<dbReference type="EMBL" id="JACHND010000001">
    <property type="protein sequence ID" value="MBB4703939.1"/>
    <property type="molecule type" value="Genomic_DNA"/>
</dbReference>
<dbReference type="Gene3D" id="1.10.10.60">
    <property type="entry name" value="Homeodomain-like"/>
    <property type="match status" value="1"/>
</dbReference>
<dbReference type="PANTHER" id="PTHR43130">
    <property type="entry name" value="ARAC-FAMILY TRANSCRIPTIONAL REGULATOR"/>
    <property type="match status" value="1"/>
</dbReference>
<dbReference type="SUPFAM" id="SSF52317">
    <property type="entry name" value="Class I glutamine amidotransferase-like"/>
    <property type="match status" value="1"/>
</dbReference>
<dbReference type="RefSeq" id="WP_184884679.1">
    <property type="nucleotide sequence ID" value="NZ_BOOV01000001.1"/>
</dbReference>
<reference evidence="5 6" key="1">
    <citation type="submission" date="2020-08" db="EMBL/GenBank/DDBJ databases">
        <title>Sequencing the genomes of 1000 actinobacteria strains.</title>
        <authorList>
            <person name="Klenk H.-P."/>
        </authorList>
    </citation>
    <scope>NUCLEOTIDE SEQUENCE [LARGE SCALE GENOMIC DNA]</scope>
    <source>
        <strain evidence="5 6">DSM 45784</strain>
    </source>
</reference>
<keyword evidence="1" id="KW-0805">Transcription regulation</keyword>
<dbReference type="PROSITE" id="PS01124">
    <property type="entry name" value="HTH_ARAC_FAMILY_2"/>
    <property type="match status" value="1"/>
</dbReference>
<comment type="caution">
    <text evidence="5">The sequence shown here is derived from an EMBL/GenBank/DDBJ whole genome shotgun (WGS) entry which is preliminary data.</text>
</comment>
<dbReference type="InterPro" id="IPR018060">
    <property type="entry name" value="HTH_AraC"/>
</dbReference>
<organism evidence="5 6">
    <name type="scientific">Sphaerisporangium siamense</name>
    <dbReference type="NCBI Taxonomy" id="795645"/>
    <lineage>
        <taxon>Bacteria</taxon>
        <taxon>Bacillati</taxon>
        <taxon>Actinomycetota</taxon>
        <taxon>Actinomycetes</taxon>
        <taxon>Streptosporangiales</taxon>
        <taxon>Streptosporangiaceae</taxon>
        <taxon>Sphaerisporangium</taxon>
    </lineage>
</organism>
<proteinExistence type="predicted"/>
<dbReference type="Gene3D" id="3.40.50.880">
    <property type="match status" value="1"/>
</dbReference>
<dbReference type="InterPro" id="IPR009057">
    <property type="entry name" value="Homeodomain-like_sf"/>
</dbReference>
<dbReference type="InterPro" id="IPR002818">
    <property type="entry name" value="DJ-1/PfpI"/>
</dbReference>
<evidence type="ECO:0000259" key="4">
    <source>
        <dbReference type="PROSITE" id="PS01124"/>
    </source>
</evidence>
<dbReference type="Proteomes" id="UP000542210">
    <property type="component" value="Unassembled WGS sequence"/>
</dbReference>
<feature type="domain" description="HTH araC/xylS-type" evidence="4">
    <location>
        <begin position="216"/>
        <end position="314"/>
    </location>
</feature>
<keyword evidence="6" id="KW-1185">Reference proteome</keyword>
<dbReference type="Pfam" id="PF12833">
    <property type="entry name" value="HTH_18"/>
    <property type="match status" value="1"/>
</dbReference>
<evidence type="ECO:0000256" key="1">
    <source>
        <dbReference type="ARBA" id="ARBA00023015"/>
    </source>
</evidence>
<keyword evidence="3" id="KW-0804">Transcription</keyword>
<dbReference type="InterPro" id="IPR018062">
    <property type="entry name" value="HTH_AraC-typ_CS"/>
</dbReference>
<protein>
    <submittedName>
        <fullName evidence="5">Transcriptional regulator GlxA family with amidase domain</fullName>
    </submittedName>
</protein>
<name>A0A7W7DCC0_9ACTN</name>
<sequence length="318" mass="34365">MTPFRSVVAYAGQEVSAFGLGVISKVFADRTRLGLPSFSFQVCTDEPGPVRTDLGLRLEVPHGLELMAGADLVVLLPNERRPPAPSRQVVAAVRAAHRAGAILAGFSTGSYLLAATGLLDGRRATTHWSLAGDLAARYPHVTVVPEALYVDEGRLVTGAGDAAGIDMCLHLLRREHGGAVADAIARETVAAPHRDGGQARYIPAPVPAAGEDERLTEVLEWVRVNLSKPLSVNELAAQALMSPRTFARRFKAATGTTPQAWIRGQRLLVAEELLETTDLRIEEIARDVGFGSVTVLREQIVKRRGVSPRAYRRTFSRR</sequence>
<dbReference type="SUPFAM" id="SSF46689">
    <property type="entry name" value="Homeodomain-like"/>
    <property type="match status" value="2"/>
</dbReference>
<dbReference type="Pfam" id="PF01965">
    <property type="entry name" value="DJ-1_PfpI"/>
    <property type="match status" value="1"/>
</dbReference>
<evidence type="ECO:0000313" key="6">
    <source>
        <dbReference type="Proteomes" id="UP000542210"/>
    </source>
</evidence>
<dbReference type="SMART" id="SM00342">
    <property type="entry name" value="HTH_ARAC"/>
    <property type="match status" value="1"/>
</dbReference>
<dbReference type="InterPro" id="IPR029062">
    <property type="entry name" value="Class_I_gatase-like"/>
</dbReference>
<accession>A0A7W7DCC0</accession>
<evidence type="ECO:0000256" key="3">
    <source>
        <dbReference type="ARBA" id="ARBA00023163"/>
    </source>
</evidence>
<evidence type="ECO:0000256" key="2">
    <source>
        <dbReference type="ARBA" id="ARBA00023125"/>
    </source>
</evidence>
<keyword evidence="2" id="KW-0238">DNA-binding</keyword>
<dbReference type="PROSITE" id="PS00041">
    <property type="entry name" value="HTH_ARAC_FAMILY_1"/>
    <property type="match status" value="1"/>
</dbReference>
<dbReference type="GO" id="GO:0003700">
    <property type="term" value="F:DNA-binding transcription factor activity"/>
    <property type="evidence" value="ECO:0007669"/>
    <property type="project" value="InterPro"/>
</dbReference>
<dbReference type="PANTHER" id="PTHR43130:SF3">
    <property type="entry name" value="HTH-TYPE TRANSCRIPTIONAL REGULATOR RV1931C"/>
    <property type="match status" value="1"/>
</dbReference>